<evidence type="ECO:0000256" key="8">
    <source>
        <dbReference type="ARBA" id="ARBA00023136"/>
    </source>
</evidence>
<dbReference type="PROSITE" id="PS51012">
    <property type="entry name" value="ABC_TM2"/>
    <property type="match status" value="1"/>
</dbReference>
<feature type="transmembrane region" description="Helical" evidence="9">
    <location>
        <begin position="139"/>
        <end position="158"/>
    </location>
</feature>
<dbReference type="GO" id="GO:0015920">
    <property type="term" value="P:lipopolysaccharide transport"/>
    <property type="evidence" value="ECO:0007669"/>
    <property type="project" value="TreeGrafter"/>
</dbReference>
<keyword evidence="6 9" id="KW-0812">Transmembrane</keyword>
<keyword evidence="5" id="KW-0997">Cell inner membrane</keyword>
<feature type="transmembrane region" description="Helical" evidence="9">
    <location>
        <begin position="88"/>
        <end position="106"/>
    </location>
</feature>
<evidence type="ECO:0000256" key="5">
    <source>
        <dbReference type="ARBA" id="ARBA00022519"/>
    </source>
</evidence>
<protein>
    <recommendedName>
        <fullName evidence="9">Transport permease protein</fullName>
    </recommendedName>
</protein>
<accession>A0A9W5US56</accession>
<feature type="domain" description="ABC transmembrane type-2" evidence="10">
    <location>
        <begin position="49"/>
        <end position="284"/>
    </location>
</feature>
<evidence type="ECO:0000256" key="7">
    <source>
        <dbReference type="ARBA" id="ARBA00022989"/>
    </source>
</evidence>
<comment type="similarity">
    <text evidence="2 9">Belongs to the ABC-2 integral membrane protein family.</text>
</comment>
<evidence type="ECO:0000256" key="4">
    <source>
        <dbReference type="ARBA" id="ARBA00022475"/>
    </source>
</evidence>
<keyword evidence="7 9" id="KW-1133">Transmembrane helix</keyword>
<sequence>MEARRVLAEALTRRETAVTSGVGALWSHRNSLRILVRRDLAVKYQQSVLGYLWSLIEPLGMGAIYWFVFGVLYSRDTNRYLGEAAGSYPLFLITGIFAWMWTSSALSEATHALTGQARLITTMNVPRQVFPIGRVAGRFAEYAAGLPILAAIAVWYAAQGRIEPGWSLLALPLAVLVQAILLIGLALLLSAFNVLMRDVERFMRLVIRVLFYATPIIYPLSLVHDSGLPGWVRVTYELNPLVGIFQLHHAVWYPDEFPGVRMLATTVGISVLLLVAGWWAFRRLEPAVLKEL</sequence>
<dbReference type="PANTHER" id="PTHR30413">
    <property type="entry name" value="INNER MEMBRANE TRANSPORT PERMEASE"/>
    <property type="match status" value="1"/>
</dbReference>
<evidence type="ECO:0000256" key="2">
    <source>
        <dbReference type="ARBA" id="ARBA00007783"/>
    </source>
</evidence>
<evidence type="ECO:0000256" key="9">
    <source>
        <dbReference type="RuleBase" id="RU361157"/>
    </source>
</evidence>
<evidence type="ECO:0000256" key="6">
    <source>
        <dbReference type="ARBA" id="ARBA00022692"/>
    </source>
</evidence>
<dbReference type="Proteomes" id="UP000607311">
    <property type="component" value="Unassembled WGS sequence"/>
</dbReference>
<comment type="subcellular location">
    <subcellularLocation>
        <location evidence="1">Cell inner membrane</location>
        <topology evidence="1">Multi-pass membrane protein</topology>
    </subcellularLocation>
    <subcellularLocation>
        <location evidence="9">Cell membrane</location>
        <topology evidence="9">Multi-pass membrane protein</topology>
    </subcellularLocation>
</comment>
<evidence type="ECO:0000259" key="10">
    <source>
        <dbReference type="PROSITE" id="PS51012"/>
    </source>
</evidence>
<evidence type="ECO:0000256" key="1">
    <source>
        <dbReference type="ARBA" id="ARBA00004429"/>
    </source>
</evidence>
<keyword evidence="12" id="KW-1185">Reference proteome</keyword>
<organism evidence="11 12">
    <name type="scientific">Micromonospora sediminimaris</name>
    <dbReference type="NCBI Taxonomy" id="547162"/>
    <lineage>
        <taxon>Bacteria</taxon>
        <taxon>Bacillati</taxon>
        <taxon>Actinomycetota</taxon>
        <taxon>Actinomycetes</taxon>
        <taxon>Micromonosporales</taxon>
        <taxon>Micromonosporaceae</taxon>
        <taxon>Micromonospora</taxon>
    </lineage>
</organism>
<evidence type="ECO:0000256" key="3">
    <source>
        <dbReference type="ARBA" id="ARBA00022448"/>
    </source>
</evidence>
<evidence type="ECO:0000313" key="12">
    <source>
        <dbReference type="Proteomes" id="UP000607311"/>
    </source>
</evidence>
<proteinExistence type="inferred from homology"/>
<evidence type="ECO:0000313" key="11">
    <source>
        <dbReference type="EMBL" id="GIJ33461.1"/>
    </source>
</evidence>
<dbReference type="Pfam" id="PF01061">
    <property type="entry name" value="ABC2_membrane"/>
    <property type="match status" value="1"/>
</dbReference>
<gene>
    <name evidence="11" type="ORF">Vse01_26090</name>
</gene>
<keyword evidence="4 9" id="KW-1003">Cell membrane</keyword>
<dbReference type="GO" id="GO:0005886">
    <property type="term" value="C:plasma membrane"/>
    <property type="evidence" value="ECO:0007669"/>
    <property type="project" value="UniProtKB-SubCell"/>
</dbReference>
<keyword evidence="8 9" id="KW-0472">Membrane</keyword>
<dbReference type="PANTHER" id="PTHR30413:SF8">
    <property type="entry name" value="TRANSPORT PERMEASE PROTEIN"/>
    <property type="match status" value="1"/>
</dbReference>
<dbReference type="EMBL" id="BOPD01000014">
    <property type="protein sequence ID" value="GIJ33461.1"/>
    <property type="molecule type" value="Genomic_DNA"/>
</dbReference>
<reference evidence="11" key="1">
    <citation type="submission" date="2021-01" db="EMBL/GenBank/DDBJ databases">
        <title>Whole genome shotgun sequence of Verrucosispora sediminis NBRC 107745.</title>
        <authorList>
            <person name="Komaki H."/>
            <person name="Tamura T."/>
        </authorList>
    </citation>
    <scope>NUCLEOTIDE SEQUENCE</scope>
    <source>
        <strain evidence="11">NBRC 107745</strain>
    </source>
</reference>
<feature type="transmembrane region" description="Helical" evidence="9">
    <location>
        <begin position="262"/>
        <end position="281"/>
    </location>
</feature>
<keyword evidence="3 9" id="KW-0813">Transport</keyword>
<feature type="transmembrane region" description="Helical" evidence="9">
    <location>
        <begin position="205"/>
        <end position="223"/>
    </location>
</feature>
<feature type="transmembrane region" description="Helical" evidence="9">
    <location>
        <begin position="170"/>
        <end position="193"/>
    </location>
</feature>
<dbReference type="GO" id="GO:0140359">
    <property type="term" value="F:ABC-type transporter activity"/>
    <property type="evidence" value="ECO:0007669"/>
    <property type="project" value="InterPro"/>
</dbReference>
<comment type="caution">
    <text evidence="11">The sequence shown here is derived from an EMBL/GenBank/DDBJ whole genome shotgun (WGS) entry which is preliminary data.</text>
</comment>
<name>A0A9W5US56_9ACTN</name>
<feature type="transmembrane region" description="Helical" evidence="9">
    <location>
        <begin position="48"/>
        <end position="68"/>
    </location>
</feature>
<dbReference type="InterPro" id="IPR047817">
    <property type="entry name" value="ABC2_TM_bact-type"/>
</dbReference>
<dbReference type="InterPro" id="IPR013525">
    <property type="entry name" value="ABC2_TM"/>
</dbReference>
<dbReference type="AlphaFoldDB" id="A0A9W5US56"/>